<dbReference type="EMBL" id="SRLO01000190">
    <property type="protein sequence ID" value="TNN68444.1"/>
    <property type="molecule type" value="Genomic_DNA"/>
</dbReference>
<protein>
    <submittedName>
        <fullName evidence="1">Uncharacterized protein</fullName>
    </submittedName>
</protein>
<sequence>MSRLVRAILPARRVRVIGRTARAPLPSLSATCARGEPGSSAPPEMLEEWETCCVMMVYTFLTPKRTEFNTCDNTRHTGGPPKFRVRTLAPLALSLENHSTSI</sequence>
<evidence type="ECO:0000313" key="2">
    <source>
        <dbReference type="Proteomes" id="UP000314294"/>
    </source>
</evidence>
<reference evidence="1 2" key="1">
    <citation type="submission" date="2019-03" db="EMBL/GenBank/DDBJ databases">
        <title>First draft genome of Liparis tanakae, snailfish: a comprehensive survey of snailfish specific genes.</title>
        <authorList>
            <person name="Kim W."/>
            <person name="Song I."/>
            <person name="Jeong J.-H."/>
            <person name="Kim D."/>
            <person name="Kim S."/>
            <person name="Ryu S."/>
            <person name="Song J.Y."/>
            <person name="Lee S.K."/>
        </authorList>
    </citation>
    <scope>NUCLEOTIDE SEQUENCE [LARGE SCALE GENOMIC DNA]</scope>
    <source>
        <tissue evidence="1">Muscle</tissue>
    </source>
</reference>
<proteinExistence type="predicted"/>
<comment type="caution">
    <text evidence="1">The sequence shown here is derived from an EMBL/GenBank/DDBJ whole genome shotgun (WGS) entry which is preliminary data.</text>
</comment>
<organism evidence="1 2">
    <name type="scientific">Liparis tanakae</name>
    <name type="common">Tanaka's snailfish</name>
    <dbReference type="NCBI Taxonomy" id="230148"/>
    <lineage>
        <taxon>Eukaryota</taxon>
        <taxon>Metazoa</taxon>
        <taxon>Chordata</taxon>
        <taxon>Craniata</taxon>
        <taxon>Vertebrata</taxon>
        <taxon>Euteleostomi</taxon>
        <taxon>Actinopterygii</taxon>
        <taxon>Neopterygii</taxon>
        <taxon>Teleostei</taxon>
        <taxon>Neoteleostei</taxon>
        <taxon>Acanthomorphata</taxon>
        <taxon>Eupercaria</taxon>
        <taxon>Perciformes</taxon>
        <taxon>Cottioidei</taxon>
        <taxon>Cottales</taxon>
        <taxon>Liparidae</taxon>
        <taxon>Liparis</taxon>
    </lineage>
</organism>
<keyword evidence="2" id="KW-1185">Reference proteome</keyword>
<dbReference type="Proteomes" id="UP000314294">
    <property type="component" value="Unassembled WGS sequence"/>
</dbReference>
<evidence type="ECO:0000313" key="1">
    <source>
        <dbReference type="EMBL" id="TNN68444.1"/>
    </source>
</evidence>
<dbReference type="AlphaFoldDB" id="A0A4Z2HTW9"/>
<name>A0A4Z2HTW9_9TELE</name>
<gene>
    <name evidence="1" type="ORF">EYF80_021365</name>
</gene>
<accession>A0A4Z2HTW9</accession>